<keyword evidence="5" id="KW-1185">Reference proteome</keyword>
<feature type="domain" description="SNF2 N-terminal" evidence="3">
    <location>
        <begin position="82"/>
        <end position="159"/>
    </location>
</feature>
<dbReference type="GO" id="GO:0005524">
    <property type="term" value="F:ATP binding"/>
    <property type="evidence" value="ECO:0007669"/>
    <property type="project" value="InterPro"/>
</dbReference>
<evidence type="ECO:0000256" key="1">
    <source>
        <dbReference type="ARBA" id="ARBA00022741"/>
    </source>
</evidence>
<dbReference type="Proteomes" id="UP000765509">
    <property type="component" value="Unassembled WGS sequence"/>
</dbReference>
<sequence length="168" mass="19068">MFFTWYPNIIFIIESFRTKDFKLEIPREYYGCSHRKCQSFTAISPASNFISSCIVFVIQEKTDKITHWIRPFHDQSPLLPHQKTGLALLWDQEIPNGKSAHNLWATSSPGSTFNARNIVIKKVVSSFESLSANTPLGELLVDDMGLGKTMQAIALTSSFKEWIIANPK</sequence>
<evidence type="ECO:0000256" key="2">
    <source>
        <dbReference type="ARBA" id="ARBA00022840"/>
    </source>
</evidence>
<reference evidence="4" key="1">
    <citation type="submission" date="2021-03" db="EMBL/GenBank/DDBJ databases">
        <title>Draft genome sequence of rust myrtle Austropuccinia psidii MF-1, a brazilian biotype.</title>
        <authorList>
            <person name="Quecine M.C."/>
            <person name="Pachon D.M.R."/>
            <person name="Bonatelli M.L."/>
            <person name="Correr F.H."/>
            <person name="Franceschini L.M."/>
            <person name="Leite T.F."/>
            <person name="Margarido G.R.A."/>
            <person name="Almeida C.A."/>
            <person name="Ferrarezi J.A."/>
            <person name="Labate C.A."/>
        </authorList>
    </citation>
    <scope>NUCLEOTIDE SEQUENCE</scope>
    <source>
        <strain evidence="4">MF-1</strain>
    </source>
</reference>
<keyword evidence="2" id="KW-0067">ATP-binding</keyword>
<protein>
    <recommendedName>
        <fullName evidence="3">SNF2 N-terminal domain-containing protein</fullName>
    </recommendedName>
</protein>
<proteinExistence type="predicted"/>
<dbReference type="InterPro" id="IPR000330">
    <property type="entry name" value="SNF2_N"/>
</dbReference>
<organism evidence="4 5">
    <name type="scientific">Austropuccinia psidii MF-1</name>
    <dbReference type="NCBI Taxonomy" id="1389203"/>
    <lineage>
        <taxon>Eukaryota</taxon>
        <taxon>Fungi</taxon>
        <taxon>Dikarya</taxon>
        <taxon>Basidiomycota</taxon>
        <taxon>Pucciniomycotina</taxon>
        <taxon>Pucciniomycetes</taxon>
        <taxon>Pucciniales</taxon>
        <taxon>Sphaerophragmiaceae</taxon>
        <taxon>Austropuccinia</taxon>
    </lineage>
</organism>
<dbReference type="EMBL" id="AVOT02006131">
    <property type="protein sequence ID" value="MBW0480839.1"/>
    <property type="molecule type" value="Genomic_DNA"/>
</dbReference>
<gene>
    <name evidence="4" type="ORF">O181_020554</name>
</gene>
<dbReference type="InterPro" id="IPR027417">
    <property type="entry name" value="P-loop_NTPase"/>
</dbReference>
<dbReference type="OrthoDB" id="2801544at2759"/>
<keyword evidence="1" id="KW-0547">Nucleotide-binding</keyword>
<comment type="caution">
    <text evidence="4">The sequence shown here is derived from an EMBL/GenBank/DDBJ whole genome shotgun (WGS) entry which is preliminary data.</text>
</comment>
<name>A0A9Q3C957_9BASI</name>
<accession>A0A9Q3C957</accession>
<evidence type="ECO:0000259" key="3">
    <source>
        <dbReference type="Pfam" id="PF00176"/>
    </source>
</evidence>
<evidence type="ECO:0000313" key="4">
    <source>
        <dbReference type="EMBL" id="MBW0480839.1"/>
    </source>
</evidence>
<dbReference type="AlphaFoldDB" id="A0A9Q3C957"/>
<dbReference type="Pfam" id="PF00176">
    <property type="entry name" value="SNF2-rel_dom"/>
    <property type="match status" value="1"/>
</dbReference>
<dbReference type="InterPro" id="IPR038718">
    <property type="entry name" value="SNF2-like_sf"/>
</dbReference>
<dbReference type="SUPFAM" id="SSF52540">
    <property type="entry name" value="P-loop containing nucleoside triphosphate hydrolases"/>
    <property type="match status" value="1"/>
</dbReference>
<evidence type="ECO:0000313" key="5">
    <source>
        <dbReference type="Proteomes" id="UP000765509"/>
    </source>
</evidence>
<dbReference type="Gene3D" id="3.40.50.10810">
    <property type="entry name" value="Tandem AAA-ATPase domain"/>
    <property type="match status" value="1"/>
</dbReference>